<reference evidence="2" key="1">
    <citation type="submission" date="2015-07" db="EMBL/GenBank/DDBJ databases">
        <title>Near-Complete Genome Sequence of the Cellulolytic Bacterium Bacteroides (Pseudobacteroides) cellulosolvens ATCC 35603.</title>
        <authorList>
            <person name="Dassa B."/>
            <person name="Utturkar S.M."/>
            <person name="Klingeman D.M."/>
            <person name="Hurt R.A."/>
            <person name="Keller M."/>
            <person name="Xu J."/>
            <person name="Reddy Y.H.K."/>
            <person name="Borovok I."/>
            <person name="Grinberg I.R."/>
            <person name="Lamed R."/>
            <person name="Zhivin O."/>
            <person name="Bayer E.A."/>
            <person name="Brown S.D."/>
        </authorList>
    </citation>
    <scope>NUCLEOTIDE SEQUENCE [LARGE SCALE GENOMIC DNA]</scope>
    <source>
        <strain evidence="2">DSM 2933</strain>
    </source>
</reference>
<accession>A0A0L6JLF2</accession>
<dbReference type="RefSeq" id="WP_036938005.1">
    <property type="nucleotide sequence ID" value="NZ_LGTC01000001.1"/>
</dbReference>
<dbReference type="PANTHER" id="PTHR36932:SF1">
    <property type="entry name" value="CAPSULAR POLYSACCHARIDE BIOSYNTHESIS PROTEIN"/>
    <property type="match status" value="1"/>
</dbReference>
<dbReference type="eggNOG" id="COG1541">
    <property type="taxonomic scope" value="Bacteria"/>
</dbReference>
<comment type="caution">
    <text evidence="1">The sequence shown here is derived from an EMBL/GenBank/DDBJ whole genome shotgun (WGS) entry which is preliminary data.</text>
</comment>
<keyword evidence="2" id="KW-1185">Reference proteome</keyword>
<organism evidence="1 2">
    <name type="scientific">Pseudobacteroides cellulosolvens ATCC 35603 = DSM 2933</name>
    <dbReference type="NCBI Taxonomy" id="398512"/>
    <lineage>
        <taxon>Bacteria</taxon>
        <taxon>Bacillati</taxon>
        <taxon>Bacillota</taxon>
        <taxon>Clostridia</taxon>
        <taxon>Eubacteriales</taxon>
        <taxon>Oscillospiraceae</taxon>
        <taxon>Pseudobacteroides</taxon>
    </lineage>
</organism>
<dbReference type="AlphaFoldDB" id="A0A0L6JLF2"/>
<dbReference type="PANTHER" id="PTHR36932">
    <property type="entry name" value="CAPSULAR POLYSACCHARIDE BIOSYNTHESIS PROTEIN"/>
    <property type="match status" value="1"/>
</dbReference>
<proteinExistence type="predicted"/>
<protein>
    <recommendedName>
        <fullName evidence="3">AMP-dependent synthetase and ligase</fullName>
    </recommendedName>
</protein>
<dbReference type="STRING" id="398512.Bccel_1850"/>
<name>A0A0L6JLF2_9FIRM</name>
<dbReference type="InterPro" id="IPR042099">
    <property type="entry name" value="ANL_N_sf"/>
</dbReference>
<evidence type="ECO:0008006" key="3">
    <source>
        <dbReference type="Google" id="ProtNLM"/>
    </source>
</evidence>
<evidence type="ECO:0000313" key="2">
    <source>
        <dbReference type="Proteomes" id="UP000036923"/>
    </source>
</evidence>
<gene>
    <name evidence="1" type="ORF">Bccel_1850</name>
</gene>
<dbReference type="EMBL" id="LGTC01000001">
    <property type="protein sequence ID" value="KNY26585.1"/>
    <property type="molecule type" value="Genomic_DNA"/>
</dbReference>
<evidence type="ECO:0000313" key="1">
    <source>
        <dbReference type="EMBL" id="KNY26585.1"/>
    </source>
</evidence>
<dbReference type="InterPro" id="IPR053158">
    <property type="entry name" value="CapK_Type1_Caps_Biosynth"/>
</dbReference>
<dbReference type="Gene3D" id="3.40.50.12780">
    <property type="entry name" value="N-terminal domain of ligase-like"/>
    <property type="match status" value="1"/>
</dbReference>
<dbReference type="OrthoDB" id="580775at2"/>
<sequence length="411" mass="48248">MDDIKFIIRFYFKKYIDFFTRRLFCLIISLFWGNWIQNTSLENTLSYCSGKIKFYRNKGNDISKYRFIDKRDVKGSHLDFINNGYKIKHKGSTAGTSGTPFSFLRDLRCMVAEQHFQNLYFGWKNKYRVVFRGERIFRSGYKPHKIYMCIPFIKEMYISSYHISDAGLEMAVKKLSRIKNKCLWAYPSTAYILAQYCIKNNKDIHFDFVATSSEMLFDWQIEAIEKAFKCQVKDWYGQAERVAALYRCPNGNYHEVPNYSHIEFCKYNGSLFEIAGTQYHNRIMPLVRYNTHDLVEFNETECPCGNKGINIKVIHGRIGDFIHTGTDTKTATGLYCAFFKDARRINGAQICIDKDNKIVVKIVREECFNEEDEQLLIKTIGSHLPEGMFRIQYVSCLERNPSGKLNYVVHK</sequence>
<dbReference type="Proteomes" id="UP000036923">
    <property type="component" value="Unassembled WGS sequence"/>
</dbReference>
<dbReference type="SUPFAM" id="SSF56801">
    <property type="entry name" value="Acetyl-CoA synthetase-like"/>
    <property type="match status" value="1"/>
</dbReference>